<dbReference type="EMBL" id="JAOSHN010000007">
    <property type="protein sequence ID" value="MCU7379908.1"/>
    <property type="molecule type" value="Genomic_DNA"/>
</dbReference>
<name>A0A9J6QKV2_9FIRM</name>
<proteinExistence type="predicted"/>
<accession>A0A9J6QKV2</accession>
<evidence type="ECO:0000313" key="2">
    <source>
        <dbReference type="EMBL" id="MCU7379908.1"/>
    </source>
</evidence>
<organism evidence="1 3">
    <name type="scientific">Hominibacterium faecale</name>
    <dbReference type="NCBI Taxonomy" id="2839743"/>
    <lineage>
        <taxon>Bacteria</taxon>
        <taxon>Bacillati</taxon>
        <taxon>Bacillota</taxon>
        <taxon>Clostridia</taxon>
        <taxon>Peptostreptococcales</taxon>
        <taxon>Anaerovoracaceae</taxon>
        <taxon>Hominibacterium</taxon>
    </lineage>
</organism>
<dbReference type="EMBL" id="JAOSHN010000002">
    <property type="protein sequence ID" value="MCU7378120.1"/>
    <property type="molecule type" value="Genomic_DNA"/>
</dbReference>
<protein>
    <submittedName>
        <fullName evidence="1">Uncharacterized protein</fullName>
    </submittedName>
</protein>
<dbReference type="Proteomes" id="UP001065549">
    <property type="component" value="Unassembled WGS sequence"/>
</dbReference>
<comment type="caution">
    <text evidence="1">The sequence shown here is derived from an EMBL/GenBank/DDBJ whole genome shotgun (WGS) entry which is preliminary data.</text>
</comment>
<evidence type="ECO:0000313" key="3">
    <source>
        <dbReference type="Proteomes" id="UP001065549"/>
    </source>
</evidence>
<evidence type="ECO:0000313" key="1">
    <source>
        <dbReference type="EMBL" id="MCU7378120.1"/>
    </source>
</evidence>
<sequence>MKVRDILKYMGYYIEMKDKVLWEGQQMVGAITVPKLSEYDSIEIYTRWGSFAVNTGRGIVSGIHCDWASGNPTQPITHHILGSISGDRLTITMCNYIVHSAGSGHSGNVENQLYISKIIGIEPSKSAILEKIGGGGVSNLAVFLRGVQYVKTHLNTQGSWAAIQDIDRPNNIEKQQLCRVPQRIENMLGRSLWKIWRRNSTPHNIHVRKTSRNTYLQYLYNYALQFWEGAINKYQQSIYNSIRHKNGQSSNIRKIRLCLYRNQLLKIRGCSPCWD</sequence>
<dbReference type="RefSeq" id="WP_269478433.1">
    <property type="nucleotide sequence ID" value="NZ_JAOSHN010000002.1"/>
</dbReference>
<reference evidence="1" key="1">
    <citation type="submission" date="2022-09" db="EMBL/GenBank/DDBJ databases">
        <title>Culturomic study of gut microbiota in children with autism spectrum disorder.</title>
        <authorList>
            <person name="Efimov B.A."/>
            <person name="Chaplin A.V."/>
            <person name="Sokolova S.R."/>
            <person name="Pikina A.P."/>
            <person name="Korzhanova M."/>
            <person name="Belova V."/>
            <person name="Korostin D."/>
        </authorList>
    </citation>
    <scope>NUCLEOTIDE SEQUENCE</scope>
    <source>
        <strain evidence="1">ASD5510</strain>
    </source>
</reference>
<keyword evidence="3" id="KW-1185">Reference proteome</keyword>
<dbReference type="AlphaFoldDB" id="A0A9J6QKV2"/>
<gene>
    <name evidence="1" type="ORF">OBO34_07105</name>
    <name evidence="2" type="ORF">OBO34_16305</name>
</gene>